<gene>
    <name evidence="2" type="ORF">OUZ56_003816</name>
</gene>
<feature type="region of interest" description="Disordered" evidence="1">
    <location>
        <begin position="1"/>
        <end position="127"/>
    </location>
</feature>
<feature type="compositionally biased region" description="Basic and acidic residues" evidence="1">
    <location>
        <begin position="66"/>
        <end position="75"/>
    </location>
</feature>
<evidence type="ECO:0000313" key="2">
    <source>
        <dbReference type="EMBL" id="KAK4001953.1"/>
    </source>
</evidence>
<reference evidence="2 3" key="1">
    <citation type="journal article" date="2023" name="Nucleic Acids Res.">
        <title>The hologenome of Daphnia magna reveals possible DNA methylation and microbiome-mediated evolution of the host genome.</title>
        <authorList>
            <person name="Chaturvedi A."/>
            <person name="Li X."/>
            <person name="Dhandapani V."/>
            <person name="Marshall H."/>
            <person name="Kissane S."/>
            <person name="Cuenca-Cambronero M."/>
            <person name="Asole G."/>
            <person name="Calvet F."/>
            <person name="Ruiz-Romero M."/>
            <person name="Marangio P."/>
            <person name="Guigo R."/>
            <person name="Rago D."/>
            <person name="Mirbahai L."/>
            <person name="Eastwood N."/>
            <person name="Colbourne J.K."/>
            <person name="Zhou J."/>
            <person name="Mallon E."/>
            <person name="Orsini L."/>
        </authorList>
    </citation>
    <scope>NUCLEOTIDE SEQUENCE [LARGE SCALE GENOMIC DNA]</scope>
    <source>
        <strain evidence="2">LRV0_1</strain>
    </source>
</reference>
<feature type="compositionally biased region" description="Polar residues" evidence="1">
    <location>
        <begin position="97"/>
        <end position="127"/>
    </location>
</feature>
<keyword evidence="3" id="KW-1185">Reference proteome</keyword>
<comment type="caution">
    <text evidence="2">The sequence shown here is derived from an EMBL/GenBank/DDBJ whole genome shotgun (WGS) entry which is preliminary data.</text>
</comment>
<proteinExistence type="predicted"/>
<evidence type="ECO:0000313" key="3">
    <source>
        <dbReference type="Proteomes" id="UP001234178"/>
    </source>
</evidence>
<protein>
    <submittedName>
        <fullName evidence="2">Uncharacterized protein</fullName>
    </submittedName>
</protein>
<dbReference type="EMBL" id="JAOYFB010000001">
    <property type="protein sequence ID" value="KAK4001953.1"/>
    <property type="molecule type" value="Genomic_DNA"/>
</dbReference>
<accession>A0ABQ9YMW3</accession>
<organism evidence="2 3">
    <name type="scientific">Daphnia magna</name>
    <dbReference type="NCBI Taxonomy" id="35525"/>
    <lineage>
        <taxon>Eukaryota</taxon>
        <taxon>Metazoa</taxon>
        <taxon>Ecdysozoa</taxon>
        <taxon>Arthropoda</taxon>
        <taxon>Crustacea</taxon>
        <taxon>Branchiopoda</taxon>
        <taxon>Diplostraca</taxon>
        <taxon>Cladocera</taxon>
        <taxon>Anomopoda</taxon>
        <taxon>Daphniidae</taxon>
        <taxon>Daphnia</taxon>
    </lineage>
</organism>
<sequence>MDEQHPHRRRLASQNGQFSIDFLAERHASSPTSRRTKSRIRTRAKEEEETSTESEKVGAMMLMDSHATRERERERKKERKKTKWPAPAEWRHLLRQQVASATQETRGGTAQPTATNQQISNSSSTRDVNGAKMNVALFGVLARATELKVVT</sequence>
<name>A0ABQ9YMW3_9CRUS</name>
<dbReference type="Proteomes" id="UP001234178">
    <property type="component" value="Unassembled WGS sequence"/>
</dbReference>
<feature type="compositionally biased region" description="Basic residues" evidence="1">
    <location>
        <begin position="1"/>
        <end position="11"/>
    </location>
</feature>
<evidence type="ECO:0000256" key="1">
    <source>
        <dbReference type="SAM" id="MobiDB-lite"/>
    </source>
</evidence>